<keyword evidence="1" id="KW-0472">Membrane</keyword>
<feature type="transmembrane region" description="Helical" evidence="1">
    <location>
        <begin position="35"/>
        <end position="55"/>
    </location>
</feature>
<dbReference type="RefSeq" id="WP_307363154.1">
    <property type="nucleotide sequence ID" value="NZ_JAUSXK010000001.1"/>
</dbReference>
<keyword evidence="1" id="KW-1133">Transmembrane helix</keyword>
<dbReference type="EMBL" id="JAUSXK010000001">
    <property type="protein sequence ID" value="MDQ0644976.1"/>
    <property type="molecule type" value="Genomic_DNA"/>
</dbReference>
<comment type="caution">
    <text evidence="2">The sequence shown here is derived from an EMBL/GenBank/DDBJ whole genome shotgun (WGS) entry which is preliminary data.</text>
</comment>
<accession>A0ABU0PCA5</accession>
<keyword evidence="3" id="KW-1185">Reference proteome</keyword>
<sequence>MTSDSAPRSMLVDPELLRGMTADATIYSLTRPLALVAYTALLAAFVLNAIVLSIVGGVDDEQTTTLTWTLVAIAAFAVASIVFTRAQVRRAITTAMPSGSSVGVSLGEETIKLFAKNGVSDMAYSTFRAVRVGRHAAILQLRGASIVTAVPRALLSDADITRLKSKI</sequence>
<keyword evidence="1" id="KW-0812">Transmembrane</keyword>
<evidence type="ECO:0008006" key="4">
    <source>
        <dbReference type="Google" id="ProtNLM"/>
    </source>
</evidence>
<proteinExistence type="predicted"/>
<evidence type="ECO:0000313" key="3">
    <source>
        <dbReference type="Proteomes" id="UP001239085"/>
    </source>
</evidence>
<feature type="transmembrane region" description="Helical" evidence="1">
    <location>
        <begin position="67"/>
        <end position="86"/>
    </location>
</feature>
<evidence type="ECO:0000256" key="1">
    <source>
        <dbReference type="SAM" id="Phobius"/>
    </source>
</evidence>
<dbReference type="Proteomes" id="UP001239085">
    <property type="component" value="Unassembled WGS sequence"/>
</dbReference>
<name>A0ABU0PCA5_9MICO</name>
<gene>
    <name evidence="2" type="ORF">QFZ46_003136</name>
</gene>
<organism evidence="2 3">
    <name type="scientific">Microbacterium murale</name>
    <dbReference type="NCBI Taxonomy" id="1081040"/>
    <lineage>
        <taxon>Bacteria</taxon>
        <taxon>Bacillati</taxon>
        <taxon>Actinomycetota</taxon>
        <taxon>Actinomycetes</taxon>
        <taxon>Micrococcales</taxon>
        <taxon>Microbacteriaceae</taxon>
        <taxon>Microbacterium</taxon>
    </lineage>
</organism>
<evidence type="ECO:0000313" key="2">
    <source>
        <dbReference type="EMBL" id="MDQ0644976.1"/>
    </source>
</evidence>
<reference evidence="2 3" key="1">
    <citation type="submission" date="2023-07" db="EMBL/GenBank/DDBJ databases">
        <title>Comparative genomics of wheat-associated soil bacteria to identify genetic determinants of phenazine resistance.</title>
        <authorList>
            <person name="Mouncey N."/>
        </authorList>
    </citation>
    <scope>NUCLEOTIDE SEQUENCE [LARGE SCALE GENOMIC DNA]</scope>
    <source>
        <strain evidence="2 3">W2I7</strain>
    </source>
</reference>
<protein>
    <recommendedName>
        <fullName evidence="4">YcxB-like protein domain-containing protein</fullName>
    </recommendedName>
</protein>